<dbReference type="InterPro" id="IPR036259">
    <property type="entry name" value="MFS_trans_sf"/>
</dbReference>
<protein>
    <submittedName>
        <fullName evidence="2">Uncharacterized protein</fullName>
    </submittedName>
</protein>
<feature type="transmembrane region" description="Helical" evidence="1">
    <location>
        <begin position="20"/>
        <end position="41"/>
    </location>
</feature>
<keyword evidence="1" id="KW-0472">Membrane</keyword>
<name>A0A239K0I7_9FIRM</name>
<proteinExistence type="predicted"/>
<dbReference type="AlphaFoldDB" id="A0A239K0I7"/>
<dbReference type="EMBL" id="FZOJ01000041">
    <property type="protein sequence ID" value="SNT11212.1"/>
    <property type="molecule type" value="Genomic_DNA"/>
</dbReference>
<accession>A0A239K0I7</accession>
<dbReference type="Gene3D" id="1.20.1250.20">
    <property type="entry name" value="MFS general substrate transporter like domains"/>
    <property type="match status" value="1"/>
</dbReference>
<evidence type="ECO:0000313" key="2">
    <source>
        <dbReference type="EMBL" id="SNT11212.1"/>
    </source>
</evidence>
<keyword evidence="3" id="KW-1185">Reference proteome</keyword>
<keyword evidence="1" id="KW-0812">Transmembrane</keyword>
<evidence type="ECO:0000313" key="3">
    <source>
        <dbReference type="Proteomes" id="UP000198304"/>
    </source>
</evidence>
<evidence type="ECO:0000256" key="1">
    <source>
        <dbReference type="SAM" id="Phobius"/>
    </source>
</evidence>
<organism evidence="2 3">
    <name type="scientific">Anaerovirgula multivorans</name>
    <dbReference type="NCBI Taxonomy" id="312168"/>
    <lineage>
        <taxon>Bacteria</taxon>
        <taxon>Bacillati</taxon>
        <taxon>Bacillota</taxon>
        <taxon>Clostridia</taxon>
        <taxon>Peptostreptococcales</taxon>
        <taxon>Natronincolaceae</taxon>
        <taxon>Anaerovirgula</taxon>
    </lineage>
</organism>
<reference evidence="2 3" key="1">
    <citation type="submission" date="2017-06" db="EMBL/GenBank/DDBJ databases">
        <authorList>
            <person name="Kim H.J."/>
            <person name="Triplett B.A."/>
        </authorList>
    </citation>
    <scope>NUCLEOTIDE SEQUENCE [LARGE SCALE GENOMIC DNA]</scope>
    <source>
        <strain evidence="2 3">SCA</strain>
    </source>
</reference>
<keyword evidence="1" id="KW-1133">Transmembrane helix</keyword>
<dbReference type="Proteomes" id="UP000198304">
    <property type="component" value="Unassembled WGS sequence"/>
</dbReference>
<sequence>MLIFSILLFPKSLTVLGNDTIGYLALLAGVLSLFSLANIFISVPVQTYIQKETPDEYMSRVFSLVSMISRGGMPLDALVYGICS</sequence>
<gene>
    <name evidence="2" type="ORF">SAMN05446037_104116</name>
</gene>
<dbReference type="SUPFAM" id="SSF103473">
    <property type="entry name" value="MFS general substrate transporter"/>
    <property type="match status" value="1"/>
</dbReference>